<dbReference type="Gene3D" id="3.30.70.270">
    <property type="match status" value="1"/>
</dbReference>
<accession>A0ABZ0WJ49</accession>
<keyword evidence="13" id="KW-1185">Reference proteome</keyword>
<feature type="coiled-coil region" evidence="8">
    <location>
        <begin position="330"/>
        <end position="364"/>
    </location>
</feature>
<evidence type="ECO:0000256" key="6">
    <source>
        <dbReference type="ARBA" id="ARBA00023136"/>
    </source>
</evidence>
<dbReference type="InterPro" id="IPR000014">
    <property type="entry name" value="PAS"/>
</dbReference>
<feature type="transmembrane region" description="Helical" evidence="9">
    <location>
        <begin position="56"/>
        <end position="76"/>
    </location>
</feature>
<evidence type="ECO:0000256" key="3">
    <source>
        <dbReference type="ARBA" id="ARBA00022475"/>
    </source>
</evidence>
<evidence type="ECO:0000313" key="12">
    <source>
        <dbReference type="EMBL" id="WQD77363.1"/>
    </source>
</evidence>
<keyword evidence="4 9" id="KW-0812">Transmembrane</keyword>
<dbReference type="InterPro" id="IPR043128">
    <property type="entry name" value="Rev_trsase/Diguanyl_cyclase"/>
</dbReference>
<evidence type="ECO:0000256" key="7">
    <source>
        <dbReference type="ARBA" id="ARBA00034247"/>
    </source>
</evidence>
<dbReference type="Proteomes" id="UP001325479">
    <property type="component" value="Chromosome"/>
</dbReference>
<dbReference type="SUPFAM" id="SSF55785">
    <property type="entry name" value="PYP-like sensor domain (PAS domain)"/>
    <property type="match status" value="1"/>
</dbReference>
<dbReference type="InterPro" id="IPR029787">
    <property type="entry name" value="Nucleotide_cyclase"/>
</dbReference>
<evidence type="ECO:0000256" key="4">
    <source>
        <dbReference type="ARBA" id="ARBA00022692"/>
    </source>
</evidence>
<dbReference type="Pfam" id="PF08447">
    <property type="entry name" value="PAS_3"/>
    <property type="match status" value="1"/>
</dbReference>
<dbReference type="Pfam" id="PF00990">
    <property type="entry name" value="GGDEF"/>
    <property type="match status" value="1"/>
</dbReference>
<evidence type="ECO:0000313" key="13">
    <source>
        <dbReference type="Proteomes" id="UP001325479"/>
    </source>
</evidence>
<feature type="transmembrane region" description="Helical" evidence="9">
    <location>
        <begin position="164"/>
        <end position="186"/>
    </location>
</feature>
<keyword evidence="12" id="KW-0808">Transferase</keyword>
<dbReference type="Pfam" id="PF05231">
    <property type="entry name" value="MASE1"/>
    <property type="match status" value="1"/>
</dbReference>
<proteinExistence type="predicted"/>
<keyword evidence="12" id="KW-0548">Nucleotidyltransferase</keyword>
<keyword evidence="8" id="KW-0175">Coiled coil</keyword>
<dbReference type="InterPro" id="IPR050469">
    <property type="entry name" value="Diguanylate_Cyclase"/>
</dbReference>
<feature type="transmembrane region" description="Helical" evidence="9">
    <location>
        <begin position="127"/>
        <end position="152"/>
    </location>
</feature>
<comment type="catalytic activity">
    <reaction evidence="7">
        <text>2 GTP = 3',3'-c-di-GMP + 2 diphosphate</text>
        <dbReference type="Rhea" id="RHEA:24898"/>
        <dbReference type="ChEBI" id="CHEBI:33019"/>
        <dbReference type="ChEBI" id="CHEBI:37565"/>
        <dbReference type="ChEBI" id="CHEBI:58805"/>
        <dbReference type="EC" id="2.7.7.65"/>
    </reaction>
</comment>
<keyword evidence="6 9" id="KW-0472">Membrane</keyword>
<dbReference type="SUPFAM" id="SSF55073">
    <property type="entry name" value="Nucleotide cyclase"/>
    <property type="match status" value="1"/>
</dbReference>
<dbReference type="InterPro" id="IPR000160">
    <property type="entry name" value="GGDEF_dom"/>
</dbReference>
<comment type="subcellular location">
    <subcellularLocation>
        <location evidence="1">Cell membrane</location>
        <topology evidence="1">Multi-pass membrane protein</topology>
    </subcellularLocation>
</comment>
<feature type="domain" description="GGDEF" evidence="11">
    <location>
        <begin position="514"/>
        <end position="649"/>
    </location>
</feature>
<dbReference type="RefSeq" id="WP_198665395.1">
    <property type="nucleotide sequence ID" value="NZ_CP139965.1"/>
</dbReference>
<evidence type="ECO:0000256" key="9">
    <source>
        <dbReference type="SAM" id="Phobius"/>
    </source>
</evidence>
<dbReference type="SMART" id="SM00091">
    <property type="entry name" value="PAS"/>
    <property type="match status" value="1"/>
</dbReference>
<feature type="domain" description="PAS" evidence="10">
    <location>
        <begin position="347"/>
        <end position="417"/>
    </location>
</feature>
<dbReference type="GO" id="GO:0052621">
    <property type="term" value="F:diguanylate cyclase activity"/>
    <property type="evidence" value="ECO:0007669"/>
    <property type="project" value="UniProtKB-EC"/>
</dbReference>
<dbReference type="SMART" id="SM00267">
    <property type="entry name" value="GGDEF"/>
    <property type="match status" value="1"/>
</dbReference>
<reference evidence="12 13" key="1">
    <citation type="submission" date="2023-12" db="EMBL/GenBank/DDBJ databases">
        <title>Genome sequencing and assembly of bacterial species from a model synthetic community.</title>
        <authorList>
            <person name="Hogle S.L."/>
        </authorList>
    </citation>
    <scope>NUCLEOTIDE SEQUENCE [LARGE SCALE GENOMIC DNA]</scope>
    <source>
        <strain evidence="12 13">HAMBI 2494</strain>
    </source>
</reference>
<keyword evidence="5 9" id="KW-1133">Transmembrane helix</keyword>
<feature type="transmembrane region" description="Helical" evidence="9">
    <location>
        <begin position="236"/>
        <end position="256"/>
    </location>
</feature>
<dbReference type="NCBIfam" id="TIGR00254">
    <property type="entry name" value="GGDEF"/>
    <property type="match status" value="1"/>
</dbReference>
<dbReference type="PROSITE" id="PS50112">
    <property type="entry name" value="PAS"/>
    <property type="match status" value="1"/>
</dbReference>
<feature type="transmembrane region" description="Helical" evidence="9">
    <location>
        <begin position="276"/>
        <end position="302"/>
    </location>
</feature>
<gene>
    <name evidence="12" type="ORF">U0042_25450</name>
</gene>
<organism evidence="12 13">
    <name type="scientific">Paraburkholderia kururiensis</name>
    <dbReference type="NCBI Taxonomy" id="984307"/>
    <lineage>
        <taxon>Bacteria</taxon>
        <taxon>Pseudomonadati</taxon>
        <taxon>Pseudomonadota</taxon>
        <taxon>Betaproteobacteria</taxon>
        <taxon>Burkholderiales</taxon>
        <taxon>Burkholderiaceae</taxon>
        <taxon>Paraburkholderia</taxon>
    </lineage>
</organism>
<dbReference type="EMBL" id="CP139965">
    <property type="protein sequence ID" value="WQD77363.1"/>
    <property type="molecule type" value="Genomic_DNA"/>
</dbReference>
<feature type="transmembrane region" description="Helical" evidence="9">
    <location>
        <begin position="314"/>
        <end position="333"/>
    </location>
</feature>
<dbReference type="Gene3D" id="3.30.450.20">
    <property type="entry name" value="PAS domain"/>
    <property type="match status" value="1"/>
</dbReference>
<dbReference type="InterPro" id="IPR007895">
    <property type="entry name" value="MASE1"/>
</dbReference>
<dbReference type="PANTHER" id="PTHR45138:SF9">
    <property type="entry name" value="DIGUANYLATE CYCLASE DGCM-RELATED"/>
    <property type="match status" value="1"/>
</dbReference>
<sequence length="654" mass="70212">MLHELRRVADAQYDLLDVATAAVPPVPLGPRDPADDARPAATRAAAAVHPALDTRLGAFALAAVLAFLICLGSGAVRAVSGEVLPIWAANGVLLAQALTTRETRRLYVLTGGALGFLGADLTQGDSLYVSCSFVAANIIEVFIALLFAPRVASTAELARPRRCLAFMAGAVVLAPAVSGAVAVSLLHVRFGAHPFASFRDWVVADALGMTIFTPAALVFFSGELRALWRSERRNRTLALLALLAGVTLIVFSQGTWRLTYWALPPVAVLAFEAELGAVFVGVLLLIAIAMAFTLHGQAALWIEPHHESNHARIIALQLFVLAALGMAFPINALQAQRRKLLDLLRESEQRYRALAENADDVVMQLSLNGTVTYVSPRVQSKLGYLPAALMGTGVLGLVHPADRGAVESAIEAVQRDRGEVAIRYRARRANGSHIWVQSLLSPAFTLPHRPFDALAFTMRDINASTLEEQRREAEQIELKRLAYVDGLSGLYNRRHFDIELKRSLFSVDTQDANAGIVLLLVDIDEFKAYNDAYGHQAGDDCLRAVASAIAAAVPQAGIAARYGGEEFAIILGDSDPNDAVEIAERIRCGVELQRIPHAASSRQTVTVSVGVAAARSGADVTVRMLVGAADAALYRAKRLGRNRIASQGWLTAEL</sequence>
<evidence type="ECO:0000256" key="2">
    <source>
        <dbReference type="ARBA" id="ARBA00012528"/>
    </source>
</evidence>
<evidence type="ECO:0000259" key="10">
    <source>
        <dbReference type="PROSITE" id="PS50112"/>
    </source>
</evidence>
<dbReference type="EC" id="2.7.7.65" evidence="2"/>
<evidence type="ECO:0000256" key="5">
    <source>
        <dbReference type="ARBA" id="ARBA00022989"/>
    </source>
</evidence>
<dbReference type="NCBIfam" id="TIGR00229">
    <property type="entry name" value="sensory_box"/>
    <property type="match status" value="1"/>
</dbReference>
<evidence type="ECO:0000256" key="8">
    <source>
        <dbReference type="SAM" id="Coils"/>
    </source>
</evidence>
<evidence type="ECO:0000256" key="1">
    <source>
        <dbReference type="ARBA" id="ARBA00004651"/>
    </source>
</evidence>
<evidence type="ECO:0000259" key="11">
    <source>
        <dbReference type="PROSITE" id="PS50887"/>
    </source>
</evidence>
<dbReference type="InterPro" id="IPR035965">
    <property type="entry name" value="PAS-like_dom_sf"/>
</dbReference>
<protein>
    <recommendedName>
        <fullName evidence="2">diguanylate cyclase</fullName>
        <ecNumber evidence="2">2.7.7.65</ecNumber>
    </recommendedName>
</protein>
<feature type="transmembrane region" description="Helical" evidence="9">
    <location>
        <begin position="206"/>
        <end position="224"/>
    </location>
</feature>
<dbReference type="PROSITE" id="PS50887">
    <property type="entry name" value="GGDEF"/>
    <property type="match status" value="1"/>
</dbReference>
<dbReference type="CDD" id="cd01949">
    <property type="entry name" value="GGDEF"/>
    <property type="match status" value="1"/>
</dbReference>
<name>A0ABZ0WJ49_9BURK</name>
<dbReference type="PANTHER" id="PTHR45138">
    <property type="entry name" value="REGULATORY COMPONENTS OF SENSORY TRANSDUCTION SYSTEM"/>
    <property type="match status" value="1"/>
</dbReference>
<dbReference type="InterPro" id="IPR013655">
    <property type="entry name" value="PAS_fold_3"/>
</dbReference>
<keyword evidence="3" id="KW-1003">Cell membrane</keyword>
<dbReference type="CDD" id="cd00130">
    <property type="entry name" value="PAS"/>
    <property type="match status" value="1"/>
</dbReference>